<reference evidence="12 13" key="1">
    <citation type="submission" date="2023-05" db="EMBL/GenBank/DDBJ databases">
        <title>Lithophilousrod everest ZFBP1038 complete genpme.</title>
        <authorList>
            <person name="Tian M."/>
        </authorList>
    </citation>
    <scope>NUCLEOTIDE SEQUENCE [LARGE SCALE GENOMIC DNA]</scope>
    <source>
        <strain evidence="12 13">ZFBP1038</strain>
    </source>
</reference>
<comment type="catalytic activity">
    <reaction evidence="7">
        <text>Preferential cleavage: (Ac)2-L-Lys-D-Ala-|-D-Ala. Also transpeptidation of peptidyl-alanyl moieties that are N-acyl substituents of D-alanine.</text>
        <dbReference type="EC" id="3.4.16.4"/>
    </reaction>
</comment>
<feature type="compositionally biased region" description="Low complexity" evidence="9">
    <location>
        <begin position="712"/>
        <end position="733"/>
    </location>
</feature>
<keyword evidence="1" id="KW-0121">Carboxypeptidase</keyword>
<sequence length="768" mass="81333">MPDLSSRPQAGRKFGALLSFIAVSTITGVVGAGLAIPAVGAVSAGADTGIEIFEALPAALEEGPLAQQSTMVANDGSTIAKFYWENRIEKPLDKMSQDVQDASVAIEDYRFFDHGGVDLNGIARAAVHNILSPSTQGASTLTQQYVKNVLIEASHQSGDDEGIAEATQSEGSSGIARKMREAKLAIAVEKKYSKKEILERYLNINNYGGSPRQYGVEAAAQHYWGVSAKDLNLQQSALLAGVVQNPSANNPEANPEQALQRRNIVLNSMLKHGKITQEEHDKAAESELDLDIHNVANGCQAAGVSAFFCDYVQRTIETDKTFGKTLEDRRNFLIRGGLQVKTTLDPDMQKAAAKAVTKRVPAKDASGAGHTIVTVEPGTGKVLSMAQNRKYSTSEDAGKSETNINYNVDKQFNGGTGFQPGSTWKPFVLAAWLKSGRQLNDSVNGGASKYFGFRTSSCDGRNYATNGYGPKNAGDSGGANGSMSVLNATKKSVNKAYADMASELDMCKIRDTAMDLGVHLGTGEALDKESGPGDTQEVLYPASILGSLSIAPITMAAAFATFAADGEYCKPTPIDSIKDRNGKQVDVPDADCHRALSKDVARGVTYALTQTFNGGTTNGLQIGVPAGAKTGTANLTEGHSWLVGFTKTMSTAVWTGDPDGQRDWRKNSKGSVRGTVYGATISGQTWSAYMKKAVKYTKGNTSFPRPPGSVMGSSPSPKSSSPKSSGSSNNDSGPSKKDDSDSKKKDDSGKKKDDSKSDGGIKGEEKDD</sequence>
<dbReference type="Pfam" id="PF00905">
    <property type="entry name" value="Transpeptidase"/>
    <property type="match status" value="1"/>
</dbReference>
<dbReference type="Gene3D" id="1.10.3810.10">
    <property type="entry name" value="Biosynthetic peptidoglycan transglycosylase-like"/>
    <property type="match status" value="1"/>
</dbReference>
<evidence type="ECO:0000256" key="1">
    <source>
        <dbReference type="ARBA" id="ARBA00022645"/>
    </source>
</evidence>
<dbReference type="RefSeq" id="WP_349637862.1">
    <property type="nucleotide sequence ID" value="NZ_CP090958.1"/>
</dbReference>
<dbReference type="InterPro" id="IPR050396">
    <property type="entry name" value="Glycosyltr_51/Transpeptidase"/>
</dbReference>
<dbReference type="InterPro" id="IPR001460">
    <property type="entry name" value="PCN-bd_Tpept"/>
</dbReference>
<dbReference type="SUPFAM" id="SSF53955">
    <property type="entry name" value="Lysozyme-like"/>
    <property type="match status" value="1"/>
</dbReference>
<name>A0ABY8QRY3_9MICO</name>
<keyword evidence="2" id="KW-0645">Protease</keyword>
<keyword evidence="4 12" id="KW-0808">Transferase</keyword>
<dbReference type="Proteomes" id="UP001209083">
    <property type="component" value="Chromosome"/>
</dbReference>
<feature type="domain" description="Penicillin-binding protein transpeptidase" evidence="10">
    <location>
        <begin position="371"/>
        <end position="654"/>
    </location>
</feature>
<evidence type="ECO:0000259" key="11">
    <source>
        <dbReference type="Pfam" id="PF00912"/>
    </source>
</evidence>
<evidence type="ECO:0000256" key="6">
    <source>
        <dbReference type="ARBA" id="ARBA00023268"/>
    </source>
</evidence>
<dbReference type="EC" id="2.4.-.-" evidence="12"/>
<feature type="compositionally biased region" description="Basic and acidic residues" evidence="9">
    <location>
        <begin position="734"/>
        <end position="768"/>
    </location>
</feature>
<evidence type="ECO:0000256" key="4">
    <source>
        <dbReference type="ARBA" id="ARBA00022679"/>
    </source>
</evidence>
<evidence type="ECO:0000256" key="8">
    <source>
        <dbReference type="ARBA" id="ARBA00049902"/>
    </source>
</evidence>
<dbReference type="InterPro" id="IPR036950">
    <property type="entry name" value="PBP_transglycosylase"/>
</dbReference>
<dbReference type="PANTHER" id="PTHR32282:SF33">
    <property type="entry name" value="PEPTIDOGLYCAN GLYCOSYLTRANSFERASE"/>
    <property type="match status" value="1"/>
</dbReference>
<dbReference type="GO" id="GO:0016757">
    <property type="term" value="F:glycosyltransferase activity"/>
    <property type="evidence" value="ECO:0007669"/>
    <property type="project" value="UniProtKB-KW"/>
</dbReference>
<accession>A0ABY8QRY3</accession>
<dbReference type="InterPro" id="IPR012338">
    <property type="entry name" value="Beta-lactam/transpept-like"/>
</dbReference>
<evidence type="ECO:0000313" key="13">
    <source>
        <dbReference type="Proteomes" id="UP001209083"/>
    </source>
</evidence>
<evidence type="ECO:0000256" key="2">
    <source>
        <dbReference type="ARBA" id="ARBA00022670"/>
    </source>
</evidence>
<evidence type="ECO:0000256" key="3">
    <source>
        <dbReference type="ARBA" id="ARBA00022676"/>
    </source>
</evidence>
<dbReference type="Pfam" id="PF00912">
    <property type="entry name" value="Transgly"/>
    <property type="match status" value="1"/>
</dbReference>
<evidence type="ECO:0000256" key="9">
    <source>
        <dbReference type="SAM" id="MobiDB-lite"/>
    </source>
</evidence>
<keyword evidence="3 12" id="KW-0328">Glycosyltransferase</keyword>
<keyword evidence="6" id="KW-0511">Multifunctional enzyme</keyword>
<feature type="domain" description="Glycosyl transferase family 51" evidence="11">
    <location>
        <begin position="76"/>
        <end position="269"/>
    </location>
</feature>
<dbReference type="InterPro" id="IPR023346">
    <property type="entry name" value="Lysozyme-like_dom_sf"/>
</dbReference>
<dbReference type="InterPro" id="IPR001264">
    <property type="entry name" value="Glyco_trans_51"/>
</dbReference>
<proteinExistence type="predicted"/>
<evidence type="ECO:0000259" key="10">
    <source>
        <dbReference type="Pfam" id="PF00905"/>
    </source>
</evidence>
<feature type="region of interest" description="Disordered" evidence="9">
    <location>
        <begin position="700"/>
        <end position="768"/>
    </location>
</feature>
<organism evidence="12 13">
    <name type="scientific">Saxibacter everestensis</name>
    <dbReference type="NCBI Taxonomy" id="2909229"/>
    <lineage>
        <taxon>Bacteria</taxon>
        <taxon>Bacillati</taxon>
        <taxon>Actinomycetota</taxon>
        <taxon>Actinomycetes</taxon>
        <taxon>Micrococcales</taxon>
        <taxon>Brevibacteriaceae</taxon>
        <taxon>Saxibacter</taxon>
    </lineage>
</organism>
<comment type="catalytic activity">
    <reaction evidence="8">
        <text>[GlcNAc-(1-&gt;4)-Mur2Ac(oyl-L-Ala-gamma-D-Glu-L-Lys-D-Ala-D-Ala)](n)-di-trans,octa-cis-undecaprenyl diphosphate + beta-D-GlcNAc-(1-&gt;4)-Mur2Ac(oyl-L-Ala-gamma-D-Glu-L-Lys-D-Ala-D-Ala)-di-trans,octa-cis-undecaprenyl diphosphate = [GlcNAc-(1-&gt;4)-Mur2Ac(oyl-L-Ala-gamma-D-Glu-L-Lys-D-Ala-D-Ala)](n+1)-di-trans,octa-cis-undecaprenyl diphosphate + di-trans,octa-cis-undecaprenyl diphosphate + H(+)</text>
        <dbReference type="Rhea" id="RHEA:23708"/>
        <dbReference type="Rhea" id="RHEA-COMP:9602"/>
        <dbReference type="Rhea" id="RHEA-COMP:9603"/>
        <dbReference type="ChEBI" id="CHEBI:15378"/>
        <dbReference type="ChEBI" id="CHEBI:58405"/>
        <dbReference type="ChEBI" id="CHEBI:60033"/>
        <dbReference type="ChEBI" id="CHEBI:78435"/>
        <dbReference type="EC" id="2.4.99.28"/>
    </reaction>
</comment>
<keyword evidence="5" id="KW-0378">Hydrolase</keyword>
<evidence type="ECO:0000256" key="5">
    <source>
        <dbReference type="ARBA" id="ARBA00022801"/>
    </source>
</evidence>
<dbReference type="PANTHER" id="PTHR32282">
    <property type="entry name" value="BINDING PROTEIN TRANSPEPTIDASE, PUTATIVE-RELATED"/>
    <property type="match status" value="1"/>
</dbReference>
<dbReference type="EMBL" id="CP090958">
    <property type="protein sequence ID" value="WGW11079.1"/>
    <property type="molecule type" value="Genomic_DNA"/>
</dbReference>
<dbReference type="SUPFAM" id="SSF56601">
    <property type="entry name" value="beta-lactamase/transpeptidase-like"/>
    <property type="match status" value="1"/>
</dbReference>
<evidence type="ECO:0000313" key="12">
    <source>
        <dbReference type="EMBL" id="WGW11079.1"/>
    </source>
</evidence>
<gene>
    <name evidence="12" type="ORF">LWF01_13345</name>
</gene>
<protein>
    <submittedName>
        <fullName evidence="12">Transglycosylase domain-containing protein</fullName>
        <ecNumber evidence="12">2.4.-.-</ecNumber>
    </submittedName>
</protein>
<keyword evidence="13" id="KW-1185">Reference proteome</keyword>
<dbReference type="Gene3D" id="3.40.710.10">
    <property type="entry name" value="DD-peptidase/beta-lactamase superfamily"/>
    <property type="match status" value="1"/>
</dbReference>
<evidence type="ECO:0000256" key="7">
    <source>
        <dbReference type="ARBA" id="ARBA00034000"/>
    </source>
</evidence>